<dbReference type="PANTHER" id="PTHR30158:SF23">
    <property type="entry name" value="MULTIDRUG RESISTANCE PROTEIN MEXA"/>
    <property type="match status" value="1"/>
</dbReference>
<name>A0ABU7I2C7_9SPHI</name>
<evidence type="ECO:0000259" key="5">
    <source>
        <dbReference type="Pfam" id="PF25944"/>
    </source>
</evidence>
<dbReference type="NCBIfam" id="TIGR01730">
    <property type="entry name" value="RND_mfp"/>
    <property type="match status" value="1"/>
</dbReference>
<feature type="domain" description="Multidrug resistance protein MdtA-like C-terminal permuted SH3" evidence="6">
    <location>
        <begin position="313"/>
        <end position="372"/>
    </location>
</feature>
<comment type="subcellular location">
    <subcellularLocation>
        <location evidence="1">Cell envelope</location>
    </subcellularLocation>
</comment>
<dbReference type="InterPro" id="IPR058627">
    <property type="entry name" value="MdtA-like_C"/>
</dbReference>
<dbReference type="InterPro" id="IPR058625">
    <property type="entry name" value="MdtA-like_BSH"/>
</dbReference>
<accession>A0ABU7I2C7</accession>
<gene>
    <name evidence="7" type="ORF">VRU48_00730</name>
</gene>
<sequence length="396" mass="42714">MQYISNFTPLLNNVKLSNYVRFFALATVLFLASCAGKQEQAQVAQAPSLPVITISQGSQETFVDYPAAIEGAADLEIRPQVSGTIDRIYVNEGQLVNKGQLLFQISPLPFKAQLNNAKAALQAAQAAVLNAQLEIDKLTPLVQNKVVSAFQLQTAKTAHQIAVANVEQAKASVNNAQINLAYTEIKAPISGYIGRLPKKQGSLVGPADPEALTNLSDVHEVHVYFSLAETDFINFNAKYEGNSVNERLKHLPPVSLVLADQTLYPANGKIDMVDGQFDKTTGAITLRASFPNAKGVLRSGNTGKVRLGMAHNNVLLVPQASTIEIQDKVFVYAVGKDNKVSKRPIKVLGTSGTNYLIQDGLKSGEQIIAKGFESLKEGDLIQPEISKPVTAYNATK</sequence>
<evidence type="ECO:0000259" key="3">
    <source>
        <dbReference type="Pfam" id="PF25876"/>
    </source>
</evidence>
<reference evidence="7 8" key="1">
    <citation type="submission" date="2024-01" db="EMBL/GenBank/DDBJ databases">
        <title>Pedobacter sp. nov., isolated from fresh soil.</title>
        <authorList>
            <person name="Le N.T.T."/>
        </authorList>
    </citation>
    <scope>NUCLEOTIDE SEQUENCE [LARGE SCALE GENOMIC DNA]</scope>
    <source>
        <strain evidence="7 8">KR3-3</strain>
    </source>
</reference>
<dbReference type="Gene3D" id="1.10.287.470">
    <property type="entry name" value="Helix hairpin bin"/>
    <property type="match status" value="1"/>
</dbReference>
<dbReference type="RefSeq" id="WP_330106019.1">
    <property type="nucleotide sequence ID" value="NZ_JAZDQT010000001.1"/>
</dbReference>
<feature type="domain" description="Multidrug resistance protein MdtA-like alpha-helical hairpin" evidence="3">
    <location>
        <begin position="113"/>
        <end position="183"/>
    </location>
</feature>
<dbReference type="Proteomes" id="UP001336835">
    <property type="component" value="Unassembled WGS sequence"/>
</dbReference>
<dbReference type="Pfam" id="PF25967">
    <property type="entry name" value="RND-MFP_C"/>
    <property type="match status" value="1"/>
</dbReference>
<evidence type="ECO:0000256" key="1">
    <source>
        <dbReference type="ARBA" id="ARBA00004196"/>
    </source>
</evidence>
<comment type="caution">
    <text evidence="7">The sequence shown here is derived from an EMBL/GenBank/DDBJ whole genome shotgun (WGS) entry which is preliminary data.</text>
</comment>
<dbReference type="EMBL" id="JAZDQT010000001">
    <property type="protein sequence ID" value="MEE1943610.1"/>
    <property type="molecule type" value="Genomic_DNA"/>
</dbReference>
<dbReference type="InterPro" id="IPR058624">
    <property type="entry name" value="MdtA-like_HH"/>
</dbReference>
<dbReference type="Pfam" id="PF25876">
    <property type="entry name" value="HH_MFP_RND"/>
    <property type="match status" value="1"/>
</dbReference>
<protein>
    <submittedName>
        <fullName evidence="7">Efflux RND transporter periplasmic adaptor subunit</fullName>
    </submittedName>
</protein>
<evidence type="ECO:0000313" key="8">
    <source>
        <dbReference type="Proteomes" id="UP001336835"/>
    </source>
</evidence>
<feature type="domain" description="Multidrug resistance protein MdtA-like barrel-sandwich hybrid" evidence="4">
    <location>
        <begin position="76"/>
        <end position="211"/>
    </location>
</feature>
<dbReference type="Gene3D" id="2.40.50.100">
    <property type="match status" value="1"/>
</dbReference>
<dbReference type="InterPro" id="IPR058626">
    <property type="entry name" value="MdtA-like_b-barrel"/>
</dbReference>
<dbReference type="Pfam" id="PF25944">
    <property type="entry name" value="Beta-barrel_RND"/>
    <property type="match status" value="1"/>
</dbReference>
<organism evidence="7 8">
    <name type="scientific">Pedobacter albus</name>
    <dbReference type="NCBI Taxonomy" id="3113905"/>
    <lineage>
        <taxon>Bacteria</taxon>
        <taxon>Pseudomonadati</taxon>
        <taxon>Bacteroidota</taxon>
        <taxon>Sphingobacteriia</taxon>
        <taxon>Sphingobacteriales</taxon>
        <taxon>Sphingobacteriaceae</taxon>
        <taxon>Pedobacter</taxon>
    </lineage>
</organism>
<evidence type="ECO:0000259" key="4">
    <source>
        <dbReference type="Pfam" id="PF25917"/>
    </source>
</evidence>
<dbReference type="Gene3D" id="2.40.30.170">
    <property type="match status" value="1"/>
</dbReference>
<evidence type="ECO:0000259" key="6">
    <source>
        <dbReference type="Pfam" id="PF25967"/>
    </source>
</evidence>
<dbReference type="SUPFAM" id="SSF111369">
    <property type="entry name" value="HlyD-like secretion proteins"/>
    <property type="match status" value="1"/>
</dbReference>
<feature type="domain" description="Multidrug resistance protein MdtA-like beta-barrel" evidence="5">
    <location>
        <begin position="221"/>
        <end position="308"/>
    </location>
</feature>
<proteinExistence type="inferred from homology"/>
<dbReference type="Gene3D" id="2.40.420.20">
    <property type="match status" value="1"/>
</dbReference>
<dbReference type="Pfam" id="PF25917">
    <property type="entry name" value="BSH_RND"/>
    <property type="match status" value="1"/>
</dbReference>
<keyword evidence="8" id="KW-1185">Reference proteome</keyword>
<dbReference type="InterPro" id="IPR006143">
    <property type="entry name" value="RND_pump_MFP"/>
</dbReference>
<evidence type="ECO:0000313" key="7">
    <source>
        <dbReference type="EMBL" id="MEE1943610.1"/>
    </source>
</evidence>
<evidence type="ECO:0000256" key="2">
    <source>
        <dbReference type="ARBA" id="ARBA00009477"/>
    </source>
</evidence>
<dbReference type="PANTHER" id="PTHR30158">
    <property type="entry name" value="ACRA/E-RELATED COMPONENT OF DRUG EFFLUX TRANSPORTER"/>
    <property type="match status" value="1"/>
</dbReference>
<comment type="similarity">
    <text evidence="2">Belongs to the membrane fusion protein (MFP) (TC 8.A.1) family.</text>
</comment>